<dbReference type="AlphaFoldDB" id="A0A8C8ZBN6"/>
<evidence type="ECO:0000256" key="3">
    <source>
        <dbReference type="ARBA" id="ARBA00022989"/>
    </source>
</evidence>
<keyword evidence="4 7" id="KW-0472">Membrane</keyword>
<keyword evidence="8" id="KW-0732">Signal</keyword>
<name>A0A8C8ZBN6_PROSS</name>
<feature type="transmembrane region" description="Helical" evidence="7">
    <location>
        <begin position="30"/>
        <end position="51"/>
    </location>
</feature>
<dbReference type="Pfam" id="PF15807">
    <property type="entry name" value="MAP17"/>
    <property type="match status" value="1"/>
</dbReference>
<proteinExistence type="inferred from homology"/>
<evidence type="ECO:0000313" key="9">
    <source>
        <dbReference type="Ensembl" id="ENSPSMP00000012780.1"/>
    </source>
</evidence>
<evidence type="ECO:0000256" key="6">
    <source>
        <dbReference type="SAM" id="MobiDB-lite"/>
    </source>
</evidence>
<dbReference type="PANTHER" id="PTHR15296:SF2">
    <property type="entry name" value="SMALL INTEGRAL MEMBRANE PROTEIN 24"/>
    <property type="match status" value="1"/>
</dbReference>
<reference evidence="9" key="2">
    <citation type="submission" date="2025-09" db="UniProtKB">
        <authorList>
            <consortium name="Ensembl"/>
        </authorList>
    </citation>
    <scope>IDENTIFICATION</scope>
</reference>
<evidence type="ECO:0000256" key="5">
    <source>
        <dbReference type="ARBA" id="ARBA00049650"/>
    </source>
</evidence>
<dbReference type="InterPro" id="IPR031627">
    <property type="entry name" value="PDZK1IP1/SMIM24"/>
</dbReference>
<evidence type="ECO:0000256" key="2">
    <source>
        <dbReference type="ARBA" id="ARBA00022692"/>
    </source>
</evidence>
<sequence length="125" mass="14179">METLGTFLMLGVLLLPPVEAQQVTGRYLKPWLVGLIAVVVFLFIVYLTILANRIWCSKARAEDEETVLRMENNPYQEVDPSKEDEQEEKKKKEKKSVKEGESNSGLELGEAEEDTDSEETKNTAM</sequence>
<reference evidence="9" key="1">
    <citation type="submission" date="2025-08" db="UniProtKB">
        <authorList>
            <consortium name="Ensembl"/>
        </authorList>
    </citation>
    <scope>IDENTIFICATION</scope>
</reference>
<evidence type="ECO:0000256" key="8">
    <source>
        <dbReference type="SAM" id="SignalP"/>
    </source>
</evidence>
<comment type="subcellular location">
    <subcellularLocation>
        <location evidence="1">Membrane</location>
        <topology evidence="1">Single-pass membrane protein</topology>
    </subcellularLocation>
</comment>
<evidence type="ECO:0000256" key="4">
    <source>
        <dbReference type="ARBA" id="ARBA00023136"/>
    </source>
</evidence>
<gene>
    <name evidence="9" type="primary">SMIM24</name>
</gene>
<accession>A0A8C8ZBN6</accession>
<feature type="region of interest" description="Disordered" evidence="6">
    <location>
        <begin position="66"/>
        <end position="125"/>
    </location>
</feature>
<feature type="chain" id="PRO_5034613232" evidence="8">
    <location>
        <begin position="21"/>
        <end position="125"/>
    </location>
</feature>
<keyword evidence="3 7" id="KW-1133">Transmembrane helix</keyword>
<evidence type="ECO:0000256" key="1">
    <source>
        <dbReference type="ARBA" id="ARBA00004167"/>
    </source>
</evidence>
<evidence type="ECO:0000313" key="10">
    <source>
        <dbReference type="Proteomes" id="UP000694414"/>
    </source>
</evidence>
<comment type="similarity">
    <text evidence="5">Belongs to the PDZK1-interacting protein 1/SMIM24 family.</text>
</comment>
<feature type="compositionally biased region" description="Basic and acidic residues" evidence="6">
    <location>
        <begin position="79"/>
        <end position="101"/>
    </location>
</feature>
<evidence type="ECO:0000256" key="7">
    <source>
        <dbReference type="SAM" id="Phobius"/>
    </source>
</evidence>
<organism evidence="9 10">
    <name type="scientific">Prolemur simus</name>
    <name type="common">Greater bamboo lemur</name>
    <name type="synonym">Hapalemur simus</name>
    <dbReference type="NCBI Taxonomy" id="1328070"/>
    <lineage>
        <taxon>Eukaryota</taxon>
        <taxon>Metazoa</taxon>
        <taxon>Chordata</taxon>
        <taxon>Craniata</taxon>
        <taxon>Vertebrata</taxon>
        <taxon>Euteleostomi</taxon>
        <taxon>Mammalia</taxon>
        <taxon>Eutheria</taxon>
        <taxon>Euarchontoglires</taxon>
        <taxon>Primates</taxon>
        <taxon>Strepsirrhini</taxon>
        <taxon>Lemuriformes</taxon>
        <taxon>Lemuridae</taxon>
        <taxon>Prolemur</taxon>
    </lineage>
</organism>
<protein>
    <submittedName>
        <fullName evidence="9">Small integral membrane protein 24</fullName>
    </submittedName>
</protein>
<keyword evidence="2 7" id="KW-0812">Transmembrane</keyword>
<dbReference type="PANTHER" id="PTHR15296">
    <property type="entry name" value="MEMBRANE-ASSOCIATED PROTEIN MAP17"/>
    <property type="match status" value="1"/>
</dbReference>
<dbReference type="Proteomes" id="UP000694414">
    <property type="component" value="Unplaced"/>
</dbReference>
<dbReference type="GO" id="GO:0016020">
    <property type="term" value="C:membrane"/>
    <property type="evidence" value="ECO:0007669"/>
    <property type="project" value="UniProtKB-SubCell"/>
</dbReference>
<dbReference type="Ensembl" id="ENSPSMT00000014894.1">
    <property type="protein sequence ID" value="ENSPSMP00000012780.1"/>
    <property type="gene ID" value="ENSPSMG00000009212.1"/>
</dbReference>
<keyword evidence="10" id="KW-1185">Reference proteome</keyword>
<dbReference type="GeneTree" id="ENSGT00940000154660"/>
<feature type="signal peptide" evidence="8">
    <location>
        <begin position="1"/>
        <end position="20"/>
    </location>
</feature>